<dbReference type="GO" id="GO:0016020">
    <property type="term" value="C:membrane"/>
    <property type="evidence" value="ECO:0007669"/>
    <property type="project" value="TreeGrafter"/>
</dbReference>
<evidence type="ECO:0000313" key="3">
    <source>
        <dbReference type="Proteomes" id="UP000265560"/>
    </source>
</evidence>
<evidence type="ECO:0000259" key="1">
    <source>
        <dbReference type="Pfam" id="PF00561"/>
    </source>
</evidence>
<keyword evidence="3" id="KW-1185">Reference proteome</keyword>
<reference evidence="3" key="1">
    <citation type="submission" date="2018-09" db="EMBL/GenBank/DDBJ databases">
        <authorList>
            <person name="Zhu H."/>
        </authorList>
    </citation>
    <scope>NUCLEOTIDE SEQUENCE [LARGE SCALE GENOMIC DNA]</scope>
    <source>
        <strain evidence="3">K2W31S-8</strain>
    </source>
</reference>
<dbReference type="InterPro" id="IPR029058">
    <property type="entry name" value="AB_hydrolase_fold"/>
</dbReference>
<evidence type="ECO:0000313" key="2">
    <source>
        <dbReference type="EMBL" id="AYC33014.1"/>
    </source>
</evidence>
<dbReference type="OrthoDB" id="9785847at2"/>
<dbReference type="Proteomes" id="UP000265560">
    <property type="component" value="Chromosome"/>
</dbReference>
<organism evidence="2 3">
    <name type="scientific">Pseudomonas cavernae</name>
    <dbReference type="NCBI Taxonomy" id="2320867"/>
    <lineage>
        <taxon>Bacteria</taxon>
        <taxon>Pseudomonadati</taxon>
        <taxon>Pseudomonadota</taxon>
        <taxon>Gammaproteobacteria</taxon>
        <taxon>Pseudomonadales</taxon>
        <taxon>Pseudomonadaceae</taxon>
        <taxon>Pseudomonas</taxon>
    </lineage>
</organism>
<accession>A0A385Z2M3</accession>
<protein>
    <submittedName>
        <fullName evidence="2">Alpha/beta hydrolase</fullName>
    </submittedName>
</protein>
<dbReference type="PANTHER" id="PTHR43798">
    <property type="entry name" value="MONOACYLGLYCEROL LIPASE"/>
    <property type="match status" value="1"/>
</dbReference>
<dbReference type="RefSeq" id="WP_119893633.1">
    <property type="nucleotide sequence ID" value="NZ_CP032419.1"/>
</dbReference>
<name>A0A385Z2M3_9PSED</name>
<gene>
    <name evidence="2" type="ORF">D3880_11850</name>
</gene>
<dbReference type="EMBL" id="CP032419">
    <property type="protein sequence ID" value="AYC33014.1"/>
    <property type="molecule type" value="Genomic_DNA"/>
</dbReference>
<dbReference type="Gene3D" id="3.40.50.1820">
    <property type="entry name" value="alpha/beta hydrolase"/>
    <property type="match status" value="1"/>
</dbReference>
<dbReference type="KEGG" id="pcav:D3880_11850"/>
<sequence>MSIWLDFLGAEIRYVDLPTYGRTRIAEAGHGKPEALILMHGIGGHLEAYAKNVVALGEHYHVIAFDYVGHGLSAKKLDIEYSISDYVEQLRELLDVMGIDKAHISGESLGGVVTGGFAVRYPQRVMRAVFNTTGGIPIVSEQGRQDLKNLAELSAKSSGQKPSFDSVLARMQWLLYEGNWDLLSEELVNSRLAIYSREDFQASAPLVYSRLRKVNEGGTPDMIELEKVQCESLLLWTSHNPIHDVAAAELALPRLPKGQLYVMKKLAGHWPQYESPEEFNQVVLNFLSSGRVA</sequence>
<dbReference type="Pfam" id="PF00561">
    <property type="entry name" value="Abhydrolase_1"/>
    <property type="match status" value="1"/>
</dbReference>
<dbReference type="SUPFAM" id="SSF53474">
    <property type="entry name" value="alpha/beta-Hydrolases"/>
    <property type="match status" value="1"/>
</dbReference>
<proteinExistence type="predicted"/>
<dbReference type="InterPro" id="IPR050266">
    <property type="entry name" value="AB_hydrolase_sf"/>
</dbReference>
<dbReference type="GO" id="GO:0016787">
    <property type="term" value="F:hydrolase activity"/>
    <property type="evidence" value="ECO:0007669"/>
    <property type="project" value="UniProtKB-KW"/>
</dbReference>
<dbReference type="PANTHER" id="PTHR43798:SF33">
    <property type="entry name" value="HYDROLASE, PUTATIVE (AFU_ORTHOLOGUE AFUA_2G14860)-RELATED"/>
    <property type="match status" value="1"/>
</dbReference>
<dbReference type="PRINTS" id="PR00111">
    <property type="entry name" value="ABHYDROLASE"/>
</dbReference>
<dbReference type="InterPro" id="IPR000073">
    <property type="entry name" value="AB_hydrolase_1"/>
</dbReference>
<feature type="domain" description="AB hydrolase-1" evidence="1">
    <location>
        <begin position="35"/>
        <end position="276"/>
    </location>
</feature>
<dbReference type="AlphaFoldDB" id="A0A385Z2M3"/>
<keyword evidence="2" id="KW-0378">Hydrolase</keyword>